<dbReference type="InParanoid" id="A0A024GH65"/>
<keyword evidence="1" id="KW-1133">Transmembrane helix</keyword>
<accession>A0A024GH65</accession>
<evidence type="ECO:0000256" key="1">
    <source>
        <dbReference type="SAM" id="Phobius"/>
    </source>
</evidence>
<keyword evidence="1" id="KW-0812">Transmembrane</keyword>
<evidence type="ECO:0000313" key="3">
    <source>
        <dbReference type="Proteomes" id="UP000053237"/>
    </source>
</evidence>
<gene>
    <name evidence="2" type="ORF">BN9_071570</name>
</gene>
<name>A0A024GH65_9STRA</name>
<dbReference type="AlphaFoldDB" id="A0A024GH65"/>
<keyword evidence="1" id="KW-0472">Membrane</keyword>
<dbReference type="STRING" id="65357.A0A024GH65"/>
<proteinExistence type="predicted"/>
<keyword evidence="3" id="KW-1185">Reference proteome</keyword>
<organism evidence="2 3">
    <name type="scientific">Albugo candida</name>
    <dbReference type="NCBI Taxonomy" id="65357"/>
    <lineage>
        <taxon>Eukaryota</taxon>
        <taxon>Sar</taxon>
        <taxon>Stramenopiles</taxon>
        <taxon>Oomycota</taxon>
        <taxon>Peronosporomycetes</taxon>
        <taxon>Albuginales</taxon>
        <taxon>Albuginaceae</taxon>
        <taxon>Albugo</taxon>
    </lineage>
</organism>
<evidence type="ECO:0000313" key="2">
    <source>
        <dbReference type="EMBL" id="CCI46228.1"/>
    </source>
</evidence>
<sequence length="360" mass="39843">MKKAFIQGVKADADAYVYNLKTCMSQIANTSLNNGTLISETRFTQFQKGDESTLYGSVGPLIDHFGSELLHPLLKDPEHASVEEEDVEKFLWHPSRKVLRHHGITRFEGGALTQSNVTCGDSNPILTMKTLVGTFTEDDMRAYTGVFLLLNFPSDSVEIVAGTRGDSNPVNFYVSSVPDNLAKLVHDAKDQIRQCVMNRTFSIQGVVGGGWREFHGTNDDDEDSDDDAIEPALFGYMETFKIYYVNNVTSLGTNLTNGTNILSARSDFAMQDGNRMIMSAITAAADCKNPSPSKSCFFPKHMETLGFTQSIQANGSEKESHREGAILYSVLFSLMVVIVAITYRNLKRRTGYQSIPPLSR</sequence>
<dbReference type="EMBL" id="CAIX01000120">
    <property type="protein sequence ID" value="CCI46228.1"/>
    <property type="molecule type" value="Genomic_DNA"/>
</dbReference>
<dbReference type="Proteomes" id="UP000053237">
    <property type="component" value="Unassembled WGS sequence"/>
</dbReference>
<feature type="transmembrane region" description="Helical" evidence="1">
    <location>
        <begin position="325"/>
        <end position="343"/>
    </location>
</feature>
<comment type="caution">
    <text evidence="2">The sequence shown here is derived from an EMBL/GenBank/DDBJ whole genome shotgun (WGS) entry which is preliminary data.</text>
</comment>
<protein>
    <submittedName>
        <fullName evidence="2">Uncharacterized protein</fullName>
    </submittedName>
</protein>
<reference evidence="2 3" key="1">
    <citation type="submission" date="2012-05" db="EMBL/GenBank/DDBJ databases">
        <title>Recombination and specialization in a pathogen metapopulation.</title>
        <authorList>
            <person name="Gardiner A."/>
            <person name="Kemen E."/>
            <person name="Schultz-Larsen T."/>
            <person name="MacLean D."/>
            <person name="Van Oosterhout C."/>
            <person name="Jones J.D.G."/>
        </authorList>
    </citation>
    <scope>NUCLEOTIDE SEQUENCE [LARGE SCALE GENOMIC DNA]</scope>
    <source>
        <strain evidence="2 3">Ac Nc2</strain>
    </source>
</reference>